<dbReference type="InterPro" id="IPR001135">
    <property type="entry name" value="NADH_Q_OxRdtase_suD"/>
</dbReference>
<dbReference type="GO" id="GO:0016651">
    <property type="term" value="F:oxidoreductase activity, acting on NAD(P)H"/>
    <property type="evidence" value="ECO:0007669"/>
    <property type="project" value="InterPro"/>
</dbReference>
<gene>
    <name evidence="2" type="ORF">S01H4_28533</name>
</gene>
<evidence type="ECO:0000313" key="2">
    <source>
        <dbReference type="EMBL" id="GAG86233.1"/>
    </source>
</evidence>
<dbReference type="AlphaFoldDB" id="X1BQ52"/>
<dbReference type="InterPro" id="IPR022885">
    <property type="entry name" value="NDH1_su_D/H"/>
</dbReference>
<dbReference type="PANTHER" id="PTHR11993">
    <property type="entry name" value="NADH-UBIQUINONE OXIDOREDUCTASE 49 KDA SUBUNIT"/>
    <property type="match status" value="1"/>
</dbReference>
<dbReference type="EMBL" id="BART01014219">
    <property type="protein sequence ID" value="GAG86233.1"/>
    <property type="molecule type" value="Genomic_DNA"/>
</dbReference>
<accession>X1BQ52</accession>
<dbReference type="PANTHER" id="PTHR11993:SF10">
    <property type="entry name" value="NADH DEHYDROGENASE [UBIQUINONE] IRON-SULFUR PROTEIN 2, MITOCHONDRIAL"/>
    <property type="match status" value="1"/>
</dbReference>
<evidence type="ECO:0000259" key="1">
    <source>
        <dbReference type="Pfam" id="PF00346"/>
    </source>
</evidence>
<dbReference type="InterPro" id="IPR029014">
    <property type="entry name" value="NiFe-Hase_large"/>
</dbReference>
<dbReference type="GO" id="GO:0048038">
    <property type="term" value="F:quinone binding"/>
    <property type="evidence" value="ECO:0007669"/>
    <property type="project" value="InterPro"/>
</dbReference>
<dbReference type="Gene3D" id="1.10.645.10">
    <property type="entry name" value="Cytochrome-c3 Hydrogenase, chain B"/>
    <property type="match status" value="1"/>
</dbReference>
<reference evidence="2" key="1">
    <citation type="journal article" date="2014" name="Front. Microbiol.">
        <title>High frequency of phylogenetically diverse reductive dehalogenase-homologous genes in deep subseafloor sedimentary metagenomes.</title>
        <authorList>
            <person name="Kawai M."/>
            <person name="Futagami T."/>
            <person name="Toyoda A."/>
            <person name="Takaki Y."/>
            <person name="Nishi S."/>
            <person name="Hori S."/>
            <person name="Arai W."/>
            <person name="Tsubouchi T."/>
            <person name="Morono Y."/>
            <person name="Uchiyama I."/>
            <person name="Ito T."/>
            <person name="Fujiyama A."/>
            <person name="Inagaki F."/>
            <person name="Takami H."/>
        </authorList>
    </citation>
    <scope>NUCLEOTIDE SEQUENCE</scope>
    <source>
        <strain evidence="2">Expedition CK06-06</strain>
    </source>
</reference>
<sequence>MAQRDYFIDLFDMITGARVYHIYIWPGGVRRDIPTGFAEKMQQTLAGLEDSLRDYDAVFFDNRVFRRRVDGVGVLSQEEALRFGVTGGNLRATGLERDVRKEEPYAAYAEMDFEVPTMVGGDSYARAMVIRKEMEQSVFIVRQVLDKMPAGSAWRRPPNPFKWNIPAG</sequence>
<protein>
    <recommendedName>
        <fullName evidence="1">NADH-quinone oxidoreductase subunit D domain-containing protein</fullName>
    </recommendedName>
</protein>
<comment type="caution">
    <text evidence="2">The sequence shown here is derived from an EMBL/GenBank/DDBJ whole genome shotgun (WGS) entry which is preliminary data.</text>
</comment>
<feature type="non-terminal residue" evidence="2">
    <location>
        <position position="168"/>
    </location>
</feature>
<dbReference type="GO" id="GO:0051287">
    <property type="term" value="F:NAD binding"/>
    <property type="evidence" value="ECO:0007669"/>
    <property type="project" value="InterPro"/>
</dbReference>
<feature type="domain" description="NADH-quinone oxidoreductase subunit D" evidence="1">
    <location>
        <begin position="2"/>
        <end position="153"/>
    </location>
</feature>
<proteinExistence type="predicted"/>
<dbReference type="Pfam" id="PF00346">
    <property type="entry name" value="Complex1_49kDa"/>
    <property type="match status" value="1"/>
</dbReference>
<organism evidence="2">
    <name type="scientific">marine sediment metagenome</name>
    <dbReference type="NCBI Taxonomy" id="412755"/>
    <lineage>
        <taxon>unclassified sequences</taxon>
        <taxon>metagenomes</taxon>
        <taxon>ecological metagenomes</taxon>
    </lineage>
</organism>
<name>X1BQ52_9ZZZZ</name>
<dbReference type="SUPFAM" id="SSF56762">
    <property type="entry name" value="HydB/Nqo4-like"/>
    <property type="match status" value="1"/>
</dbReference>